<evidence type="ECO:0000313" key="2">
    <source>
        <dbReference type="EMBL" id="MPV86166.1"/>
    </source>
</evidence>
<keyword evidence="1" id="KW-1133">Transmembrane helix</keyword>
<gene>
    <name evidence="2" type="ORF">GCU85_05410</name>
</gene>
<proteinExistence type="predicted"/>
<reference evidence="2 3" key="1">
    <citation type="submission" date="2019-10" db="EMBL/GenBank/DDBJ databases">
        <title>Cardiobacteriales fam. a chemoheterotrophic member of the order Cardiobacteriales, and proposal of Cardiobacteriales fam. nov.</title>
        <authorList>
            <person name="Wang C."/>
        </authorList>
    </citation>
    <scope>NUCLEOTIDE SEQUENCE [LARGE SCALE GENOMIC DNA]</scope>
    <source>
        <strain evidence="2 3">ML27</strain>
    </source>
</reference>
<feature type="transmembrane region" description="Helical" evidence="1">
    <location>
        <begin position="42"/>
        <end position="62"/>
    </location>
</feature>
<accession>A0A6N7F2T0</accession>
<dbReference type="EMBL" id="WHNW01000004">
    <property type="protein sequence ID" value="MPV86166.1"/>
    <property type="molecule type" value="Genomic_DNA"/>
</dbReference>
<comment type="caution">
    <text evidence="2">The sequence shown here is derived from an EMBL/GenBank/DDBJ whole genome shotgun (WGS) entry which is preliminary data.</text>
</comment>
<dbReference type="InParanoid" id="A0A6N7F2T0"/>
<dbReference type="RefSeq" id="WP_152810143.1">
    <property type="nucleotide sequence ID" value="NZ_WHNW01000004.1"/>
</dbReference>
<feature type="transmembrane region" description="Helical" evidence="1">
    <location>
        <begin position="12"/>
        <end position="36"/>
    </location>
</feature>
<protein>
    <submittedName>
        <fullName evidence="2">Uncharacterized protein</fullName>
    </submittedName>
</protein>
<dbReference type="Proteomes" id="UP000471298">
    <property type="component" value="Unassembled WGS sequence"/>
</dbReference>
<keyword evidence="1" id="KW-0472">Membrane</keyword>
<keyword evidence="1" id="KW-0812">Transmembrane</keyword>
<evidence type="ECO:0000313" key="3">
    <source>
        <dbReference type="Proteomes" id="UP000471298"/>
    </source>
</evidence>
<feature type="transmembrane region" description="Helical" evidence="1">
    <location>
        <begin position="83"/>
        <end position="104"/>
    </location>
</feature>
<organism evidence="2 3">
    <name type="scientific">Ostreibacterium oceani</name>
    <dbReference type="NCBI Taxonomy" id="2654998"/>
    <lineage>
        <taxon>Bacteria</taxon>
        <taxon>Pseudomonadati</taxon>
        <taxon>Pseudomonadota</taxon>
        <taxon>Gammaproteobacteria</taxon>
        <taxon>Cardiobacteriales</taxon>
        <taxon>Ostreibacteriaceae</taxon>
        <taxon>Ostreibacterium</taxon>
    </lineage>
</organism>
<name>A0A6N7F2T0_9GAMM</name>
<sequence length="109" mass="12776">MLDKFKEKIQAISFGALFTFSLITFLFQGSAIMIMLDPAKNYSIFESTLIFALSVLFHYAYAKTKYYNVEYEVSDGRDWRIPTGVMLGFFSTYCLTLLIIIYILRNWIY</sequence>
<evidence type="ECO:0000256" key="1">
    <source>
        <dbReference type="SAM" id="Phobius"/>
    </source>
</evidence>
<dbReference type="AlphaFoldDB" id="A0A6N7F2T0"/>
<keyword evidence="3" id="KW-1185">Reference proteome</keyword>